<evidence type="ECO:0000313" key="2">
    <source>
        <dbReference type="EMBL" id="MDB8745070.1"/>
    </source>
</evidence>
<dbReference type="EMBL" id="JAQMLV010000010">
    <property type="protein sequence ID" value="MDB8745070.1"/>
    <property type="molecule type" value="Genomic_DNA"/>
</dbReference>
<dbReference type="Proteomes" id="UP001211015">
    <property type="component" value="Unassembled WGS sequence"/>
</dbReference>
<accession>A0AAW6E9M1</accession>
<dbReference type="AlphaFoldDB" id="A0AAW6E9M1"/>
<organism evidence="2 3">
    <name type="scientific">Ruminococcus bicirculans</name>
    <name type="common">ex Wegman et al. 2014</name>
    <dbReference type="NCBI Taxonomy" id="1160721"/>
    <lineage>
        <taxon>Bacteria</taxon>
        <taxon>Bacillati</taxon>
        <taxon>Bacillota</taxon>
        <taxon>Clostridia</taxon>
        <taxon>Eubacteriales</taxon>
        <taxon>Oscillospiraceae</taxon>
        <taxon>Ruminococcus</taxon>
    </lineage>
</organism>
<sequence>MNDYQEIWKCLIENVLSKNYDKASEIWEPKTRKVFLKNIKKFRKNFCCWKKVEYVETTSDDHIIIRCLHPKGLIARSILAFNQYRFQGHTKYGKLMFLFYQFLSKVRGQGYSYFHSFCGVLLKHFEVKAREFCSEEIFKKFTVHQDENQCYIGWSYAKSIIPEKICYRYEFDTFVFLSAIDYSLHISMLVKLDRYVKRILEEGALTIPKINIYFHAKLNSSATGIPKSVFVVPGTNDICIYHIRIKYDTLRHEMLHAVIHAATSSWPPLFFREGYAESYEHNSNQISMIKCKYPLVFLLHDSLFFDCSEYPPILAGFLVRYLISQFGVKKFFTVYQNAENSSVRYTLKKEYGLSIKELKKQAIKAYQYEMDFEEQ</sequence>
<protein>
    <recommendedName>
        <fullName evidence="4">IrrE N-terminal-like domain-containing protein</fullName>
    </recommendedName>
</protein>
<evidence type="ECO:0000313" key="1">
    <source>
        <dbReference type="EMBL" id="MCQ5153307.1"/>
    </source>
</evidence>
<name>A0AAW6E9M1_9FIRM</name>
<dbReference type="Proteomes" id="UP001206236">
    <property type="component" value="Unassembled WGS sequence"/>
</dbReference>
<proteinExistence type="predicted"/>
<evidence type="ECO:0008006" key="4">
    <source>
        <dbReference type="Google" id="ProtNLM"/>
    </source>
</evidence>
<gene>
    <name evidence="1" type="ORF">NE632_08280</name>
    <name evidence="2" type="ORF">PNU62_08595</name>
</gene>
<dbReference type="EMBL" id="JANGCN010000016">
    <property type="protein sequence ID" value="MCQ5153307.1"/>
    <property type="molecule type" value="Genomic_DNA"/>
</dbReference>
<comment type="caution">
    <text evidence="2">The sequence shown here is derived from an EMBL/GenBank/DDBJ whole genome shotgun (WGS) entry which is preliminary data.</text>
</comment>
<dbReference type="RefSeq" id="WP_195388697.1">
    <property type="nucleotide sequence ID" value="NZ_DAWEQM010000006.1"/>
</dbReference>
<reference evidence="2" key="2">
    <citation type="submission" date="2023-01" db="EMBL/GenBank/DDBJ databases">
        <title>Human gut microbiome strain richness.</title>
        <authorList>
            <person name="Chen-Liaw A."/>
        </authorList>
    </citation>
    <scope>NUCLEOTIDE SEQUENCE</scope>
    <source>
        <strain evidence="2">1001275st1_F4_1001275B_160808</strain>
    </source>
</reference>
<reference evidence="1" key="1">
    <citation type="submission" date="2022-06" db="EMBL/GenBank/DDBJ databases">
        <title>Isolation of gut microbiota from human fecal samples.</title>
        <authorList>
            <person name="Pamer E.G."/>
            <person name="Barat B."/>
            <person name="Waligurski E."/>
            <person name="Medina S."/>
            <person name="Paddock L."/>
            <person name="Mostad J."/>
        </authorList>
    </citation>
    <scope>NUCLEOTIDE SEQUENCE</scope>
    <source>
        <strain evidence="1">DFI.5.57</strain>
    </source>
</reference>
<evidence type="ECO:0000313" key="3">
    <source>
        <dbReference type="Proteomes" id="UP001211015"/>
    </source>
</evidence>